<dbReference type="PANTHER" id="PTHR30540:SF83">
    <property type="entry name" value="K+ POTASSIUM TRANSPORTER"/>
    <property type="match status" value="1"/>
</dbReference>
<dbReference type="Proteomes" id="UP000002058">
    <property type="component" value="Unassembled WGS sequence"/>
</dbReference>
<dbReference type="EMBL" id="CH476615">
    <property type="protein sequence ID" value="EEP76314.1"/>
    <property type="molecule type" value="Genomic_DNA"/>
</dbReference>
<accession>C4JGH2</accession>
<protein>
    <recommendedName>
        <fullName evidence="2">K+ potassium transporter C-terminal domain-containing protein</fullName>
    </recommendedName>
</protein>
<dbReference type="PANTHER" id="PTHR30540">
    <property type="entry name" value="OSMOTIC STRESS POTASSIUM TRANSPORTER"/>
    <property type="match status" value="1"/>
</dbReference>
<evidence type="ECO:0000313" key="4">
    <source>
        <dbReference type="Proteomes" id="UP000002058"/>
    </source>
</evidence>
<name>C4JGH2_UNCRE</name>
<dbReference type="STRING" id="336963.C4JGH2"/>
<dbReference type="InterPro" id="IPR003855">
    <property type="entry name" value="K+_transporter"/>
</dbReference>
<reference evidence="4" key="1">
    <citation type="journal article" date="2009" name="Genome Res.">
        <title>Comparative genomic analyses of the human fungal pathogens Coccidioides and their relatives.</title>
        <authorList>
            <person name="Sharpton T.J."/>
            <person name="Stajich J.E."/>
            <person name="Rounsley S.D."/>
            <person name="Gardner M.J."/>
            <person name="Wortman J.R."/>
            <person name="Jordar V.S."/>
            <person name="Maiti R."/>
            <person name="Kodira C.D."/>
            <person name="Neafsey D.E."/>
            <person name="Zeng Q."/>
            <person name="Hung C.-Y."/>
            <person name="McMahan C."/>
            <person name="Muszewska A."/>
            <person name="Grynberg M."/>
            <person name="Mandel M.A."/>
            <person name="Kellner E.M."/>
            <person name="Barker B.M."/>
            <person name="Galgiani J.N."/>
            <person name="Orbach M.J."/>
            <person name="Kirkland T.N."/>
            <person name="Cole G.T."/>
            <person name="Henn M.R."/>
            <person name="Birren B.W."/>
            <person name="Taylor J.W."/>
        </authorList>
    </citation>
    <scope>NUCLEOTIDE SEQUENCE [LARGE SCALE GENOMIC DNA]</scope>
    <source>
        <strain evidence="4">UAMH 1704</strain>
    </source>
</reference>
<keyword evidence="1" id="KW-0732">Signal</keyword>
<dbReference type="InterPro" id="IPR053952">
    <property type="entry name" value="K_trans_C"/>
</dbReference>
<organism evidence="3 4">
    <name type="scientific">Uncinocarpus reesii (strain UAMH 1704)</name>
    <dbReference type="NCBI Taxonomy" id="336963"/>
    <lineage>
        <taxon>Eukaryota</taxon>
        <taxon>Fungi</taxon>
        <taxon>Dikarya</taxon>
        <taxon>Ascomycota</taxon>
        <taxon>Pezizomycotina</taxon>
        <taxon>Eurotiomycetes</taxon>
        <taxon>Eurotiomycetidae</taxon>
        <taxon>Onygenales</taxon>
        <taxon>Onygenaceae</taxon>
        <taxon>Uncinocarpus</taxon>
    </lineage>
</organism>
<dbReference type="RefSeq" id="XP_002541647.1">
    <property type="nucleotide sequence ID" value="XM_002541601.1"/>
</dbReference>
<dbReference type="OrthoDB" id="504708at2759"/>
<dbReference type="Pfam" id="PF22776">
    <property type="entry name" value="K_trans_C"/>
    <property type="match status" value="1"/>
</dbReference>
<dbReference type="GO" id="GO:0015079">
    <property type="term" value="F:potassium ion transmembrane transporter activity"/>
    <property type="evidence" value="ECO:0007669"/>
    <property type="project" value="InterPro"/>
</dbReference>
<feature type="signal peptide" evidence="1">
    <location>
        <begin position="1"/>
        <end position="17"/>
    </location>
</feature>
<dbReference type="InParanoid" id="C4JGH2"/>
<dbReference type="VEuPathDB" id="FungiDB:UREG_01163"/>
<dbReference type="AlphaFoldDB" id="C4JGH2"/>
<feature type="chain" id="PRO_5002939209" description="K+ potassium transporter C-terminal domain-containing protein" evidence="1">
    <location>
        <begin position="18"/>
        <end position="192"/>
    </location>
</feature>
<evidence type="ECO:0000256" key="1">
    <source>
        <dbReference type="SAM" id="SignalP"/>
    </source>
</evidence>
<dbReference type="GO" id="GO:0016020">
    <property type="term" value="C:membrane"/>
    <property type="evidence" value="ECO:0007669"/>
    <property type="project" value="InterPro"/>
</dbReference>
<dbReference type="KEGG" id="ure:UREG_01163"/>
<feature type="domain" description="K+ potassium transporter C-terminal" evidence="2">
    <location>
        <begin position="15"/>
        <end position="192"/>
    </location>
</feature>
<evidence type="ECO:0000313" key="3">
    <source>
        <dbReference type="EMBL" id="EEP76314.1"/>
    </source>
</evidence>
<keyword evidence="4" id="KW-1185">Reference proteome</keyword>
<evidence type="ECO:0000259" key="2">
    <source>
        <dbReference type="Pfam" id="PF22776"/>
    </source>
</evidence>
<dbReference type="HOGENOM" id="CLU_1416142_0_0_1"/>
<dbReference type="eggNOG" id="ENOG502QPSA">
    <property type="taxonomic scope" value="Eukaryota"/>
</dbReference>
<sequence>MAAILTSTLLIWSYGIGVFLIEPNSRSPPVFDHFIKKFEATHAVSILLQIKPLLKYSVPIRDRFTLTATNITGLHRVTLRYGYGDTLSWDSFEETLIDELGLNHPNEDPESEGYTATDTSSIPLARPSQFASPKPITYIVGKDKLYVKKDSGFVRRIFLSVFIYLKGHEKTKLSRLKVPVDRLVEVGFSKAI</sequence>
<dbReference type="GeneID" id="8440416"/>
<gene>
    <name evidence="3" type="ORF">UREG_01163</name>
</gene>
<proteinExistence type="predicted"/>